<proteinExistence type="predicted"/>
<dbReference type="Proteomes" id="UP000050761">
    <property type="component" value="Unassembled WGS sequence"/>
</dbReference>
<reference evidence="1 2" key="1">
    <citation type="submission" date="2018-11" db="EMBL/GenBank/DDBJ databases">
        <authorList>
            <consortium name="Pathogen Informatics"/>
        </authorList>
    </citation>
    <scope>NUCLEOTIDE SEQUENCE [LARGE SCALE GENOMIC DNA]</scope>
</reference>
<accession>A0A3P8DH89</accession>
<evidence type="ECO:0000313" key="1">
    <source>
        <dbReference type="EMBL" id="VDP42950.1"/>
    </source>
</evidence>
<sequence length="152" mass="17362">MESSEHSPTSVMTGFTEIVQRKMPPPLPPRLFCSGRYDCHCKPSSSTDFPSQADCISVVSVPVLPHSVPVQRKPFASLRKWIPRRRRTTSRGYDNLASTIKRSSQDHYREIYRPRKSSMFDAPSVSSIALPYPSKKPSLRRKLQKFMFCGSR</sequence>
<gene>
    <name evidence="1" type="ORF">HPBE_LOCUS24119</name>
</gene>
<protein>
    <submittedName>
        <fullName evidence="3">Expressed conserved protein</fullName>
    </submittedName>
</protein>
<reference evidence="3" key="2">
    <citation type="submission" date="2019-09" db="UniProtKB">
        <authorList>
            <consortium name="WormBaseParasite"/>
        </authorList>
    </citation>
    <scope>IDENTIFICATION</scope>
</reference>
<dbReference type="OrthoDB" id="5875614at2759"/>
<keyword evidence="2" id="KW-1185">Reference proteome</keyword>
<evidence type="ECO:0000313" key="2">
    <source>
        <dbReference type="Proteomes" id="UP000050761"/>
    </source>
</evidence>
<organism evidence="2 3">
    <name type="scientific">Heligmosomoides polygyrus</name>
    <name type="common">Parasitic roundworm</name>
    <dbReference type="NCBI Taxonomy" id="6339"/>
    <lineage>
        <taxon>Eukaryota</taxon>
        <taxon>Metazoa</taxon>
        <taxon>Ecdysozoa</taxon>
        <taxon>Nematoda</taxon>
        <taxon>Chromadorea</taxon>
        <taxon>Rhabditida</taxon>
        <taxon>Rhabditina</taxon>
        <taxon>Rhabditomorpha</taxon>
        <taxon>Strongyloidea</taxon>
        <taxon>Heligmosomidae</taxon>
        <taxon>Heligmosomoides</taxon>
    </lineage>
</organism>
<name>A0A183GN50_HELPZ</name>
<dbReference type="WBParaSite" id="HPBE_0002412001-mRNA-1">
    <property type="protein sequence ID" value="HPBE_0002412001-mRNA-1"/>
    <property type="gene ID" value="HPBE_0002412001"/>
</dbReference>
<dbReference type="EMBL" id="UZAH01035869">
    <property type="protein sequence ID" value="VDP42950.1"/>
    <property type="molecule type" value="Genomic_DNA"/>
</dbReference>
<evidence type="ECO:0000313" key="3">
    <source>
        <dbReference type="WBParaSite" id="HPBE_0002412001-mRNA-1"/>
    </source>
</evidence>
<dbReference type="AlphaFoldDB" id="A0A183GN50"/>
<accession>A0A183GN50</accession>